<dbReference type="InterPro" id="IPR013762">
    <property type="entry name" value="Integrase-like_cat_sf"/>
</dbReference>
<dbReference type="GO" id="GO:0006310">
    <property type="term" value="P:DNA recombination"/>
    <property type="evidence" value="ECO:0007669"/>
    <property type="project" value="UniProtKB-KW"/>
</dbReference>
<dbReference type="InterPro" id="IPR010998">
    <property type="entry name" value="Integrase_recombinase_N"/>
</dbReference>
<protein>
    <submittedName>
        <fullName evidence="7">Integrase</fullName>
    </submittedName>
</protein>
<dbReference type="Gene3D" id="1.10.443.10">
    <property type="entry name" value="Intergrase catalytic core"/>
    <property type="match status" value="1"/>
</dbReference>
<gene>
    <name evidence="7" type="ORF">B1756_18785</name>
</gene>
<dbReference type="InterPro" id="IPR044068">
    <property type="entry name" value="CB"/>
</dbReference>
<keyword evidence="8" id="KW-1185">Reference proteome</keyword>
<keyword evidence="2 4" id="KW-0238">DNA-binding</keyword>
<dbReference type="AlphaFoldDB" id="A0A2Z2HYT1"/>
<evidence type="ECO:0000256" key="1">
    <source>
        <dbReference type="ARBA" id="ARBA00022908"/>
    </source>
</evidence>
<dbReference type="InterPro" id="IPR011010">
    <property type="entry name" value="DNA_brk_join_enz"/>
</dbReference>
<dbReference type="PROSITE" id="PS51900">
    <property type="entry name" value="CB"/>
    <property type="match status" value="1"/>
</dbReference>
<dbReference type="PROSITE" id="PS51898">
    <property type="entry name" value="TYR_RECOMBINASE"/>
    <property type="match status" value="1"/>
</dbReference>
<dbReference type="GeneID" id="32896164"/>
<evidence type="ECO:0000259" key="5">
    <source>
        <dbReference type="PROSITE" id="PS51898"/>
    </source>
</evidence>
<reference evidence="8" key="1">
    <citation type="submission" date="2017-02" db="EMBL/GenBank/DDBJ databases">
        <title>Natronthermophilus aegyptiacus gen. nov.,sp. nov., an aerobic, extremely halophilic alkalithermophilic archaeon isolated from the athalassohaline Wadi An Natrun, Egypt.</title>
        <authorList>
            <person name="Zhao B."/>
        </authorList>
    </citation>
    <scope>NUCLEOTIDE SEQUENCE [LARGE SCALE GENOMIC DNA]</scope>
    <source>
        <strain evidence="8">JW/NM-HA 15</strain>
    </source>
</reference>
<dbReference type="InterPro" id="IPR050090">
    <property type="entry name" value="Tyrosine_recombinase_XerCD"/>
</dbReference>
<organism evidence="7 8">
    <name type="scientific">Natrarchaeobaculum aegyptiacum</name>
    <dbReference type="NCBI Taxonomy" id="745377"/>
    <lineage>
        <taxon>Archaea</taxon>
        <taxon>Methanobacteriati</taxon>
        <taxon>Methanobacteriota</taxon>
        <taxon>Stenosarchaea group</taxon>
        <taxon>Halobacteria</taxon>
        <taxon>Halobacteriales</taxon>
        <taxon>Natrialbaceae</taxon>
        <taxon>Natrarchaeobaculum</taxon>
    </lineage>
</organism>
<dbReference type="KEGG" id="naj:B1756_18785"/>
<dbReference type="EMBL" id="CP019893">
    <property type="protein sequence ID" value="ARS91565.1"/>
    <property type="molecule type" value="Genomic_DNA"/>
</dbReference>
<dbReference type="Pfam" id="PF02899">
    <property type="entry name" value="Phage_int_SAM_1"/>
    <property type="match status" value="1"/>
</dbReference>
<evidence type="ECO:0000259" key="6">
    <source>
        <dbReference type="PROSITE" id="PS51900"/>
    </source>
</evidence>
<proteinExistence type="predicted"/>
<dbReference type="RefSeq" id="WP_086889934.1">
    <property type="nucleotide sequence ID" value="NZ_CP019893.1"/>
</dbReference>
<evidence type="ECO:0000256" key="3">
    <source>
        <dbReference type="ARBA" id="ARBA00023172"/>
    </source>
</evidence>
<evidence type="ECO:0000256" key="4">
    <source>
        <dbReference type="PROSITE-ProRule" id="PRU01248"/>
    </source>
</evidence>
<name>A0A2Z2HYT1_9EURY</name>
<dbReference type="SUPFAM" id="SSF56349">
    <property type="entry name" value="DNA breaking-rejoining enzymes"/>
    <property type="match status" value="1"/>
</dbReference>
<evidence type="ECO:0000313" key="7">
    <source>
        <dbReference type="EMBL" id="ARS91565.1"/>
    </source>
</evidence>
<dbReference type="InterPro" id="IPR004107">
    <property type="entry name" value="Integrase_SAM-like_N"/>
</dbReference>
<dbReference type="Gene3D" id="1.10.150.130">
    <property type="match status" value="1"/>
</dbReference>
<keyword evidence="1" id="KW-0229">DNA integration</keyword>
<evidence type="ECO:0000256" key="2">
    <source>
        <dbReference type="ARBA" id="ARBA00023125"/>
    </source>
</evidence>
<dbReference type="GO" id="GO:0015074">
    <property type="term" value="P:DNA integration"/>
    <property type="evidence" value="ECO:0007669"/>
    <property type="project" value="UniProtKB-KW"/>
</dbReference>
<accession>A0A2Z2HYT1</accession>
<dbReference type="CDD" id="cd00397">
    <property type="entry name" value="DNA_BRE_C"/>
    <property type="match status" value="1"/>
</dbReference>
<feature type="domain" description="Core-binding (CB)" evidence="6">
    <location>
        <begin position="11"/>
        <end position="95"/>
    </location>
</feature>
<keyword evidence="3" id="KW-0233">DNA recombination</keyword>
<dbReference type="Pfam" id="PF00589">
    <property type="entry name" value="Phage_integrase"/>
    <property type="match status" value="1"/>
</dbReference>
<sequence length="349" mass="40441">MSNSKSQSESESESDSIGYFLEDIEYHGRNERTVAAYRRVLRSFESFLEERFGKTPVEAEYRDCMAFVHDLRSNYTDSTVASYASYLNRYYGYLVRVGQHDENPMELVLEEMNESIESNPSRRDISLAEMRTFVETIRHPLHKAIVMTFLKTGIRSGELCNLDLIDLNLGHDGQSWHPRAQIAEKPDTLYISAEHSYGAESGGTVRRASNKRKRETTIPVDDELRRVLLRWLAIRPNVRSPSEPLFTSTADAWGRRITIDTIHHIVEQYAREYGWLRTGGGAAENVTPHYFRHFFTTHLRDRTGDRGVVKYLRGDVASDIIDTYTHNWNDRVRETYLEHIYSITDVESN</sequence>
<dbReference type="GO" id="GO:0003677">
    <property type="term" value="F:DNA binding"/>
    <property type="evidence" value="ECO:0007669"/>
    <property type="project" value="UniProtKB-UniRule"/>
</dbReference>
<dbReference type="PANTHER" id="PTHR30349:SF92">
    <property type="entry name" value="SITE-SPECIFIC RECOMBINASE"/>
    <property type="match status" value="1"/>
</dbReference>
<feature type="domain" description="Tyr recombinase" evidence="5">
    <location>
        <begin position="118"/>
        <end position="337"/>
    </location>
</feature>
<dbReference type="PANTHER" id="PTHR30349">
    <property type="entry name" value="PHAGE INTEGRASE-RELATED"/>
    <property type="match status" value="1"/>
</dbReference>
<dbReference type="InterPro" id="IPR002104">
    <property type="entry name" value="Integrase_catalytic"/>
</dbReference>
<evidence type="ECO:0000313" key="8">
    <source>
        <dbReference type="Proteomes" id="UP000250088"/>
    </source>
</evidence>
<dbReference type="Proteomes" id="UP000250088">
    <property type="component" value="Chromosome"/>
</dbReference>
<dbReference type="OrthoDB" id="142231at2157"/>